<dbReference type="STRING" id="266892.SAMN04488054_1416"/>
<dbReference type="RefSeq" id="WP_090928580.1">
    <property type="nucleotide sequence ID" value="NZ_FOTY01000041.1"/>
</dbReference>
<comment type="similarity">
    <text evidence="1">Belongs to the class IV-like SAM-binding methyltransferase superfamily. RNA methyltransferase TrmH family.</text>
</comment>
<dbReference type="OrthoDB" id="9794400at2"/>
<dbReference type="SUPFAM" id="SSF55315">
    <property type="entry name" value="L30e-like"/>
    <property type="match status" value="1"/>
</dbReference>
<keyword evidence="6" id="KW-1185">Reference proteome</keyword>
<dbReference type="GO" id="GO:0003723">
    <property type="term" value="F:RNA binding"/>
    <property type="evidence" value="ECO:0007669"/>
    <property type="project" value="InterPro"/>
</dbReference>
<dbReference type="CDD" id="cd18103">
    <property type="entry name" value="SpoU-like_RlmB"/>
    <property type="match status" value="1"/>
</dbReference>
<dbReference type="SUPFAM" id="SSF75217">
    <property type="entry name" value="alpha/beta knot"/>
    <property type="match status" value="1"/>
</dbReference>
<protein>
    <submittedName>
        <fullName evidence="5">23S rRNA (Guanosine2251-2'-O)-methyltransferase</fullName>
    </submittedName>
</protein>
<evidence type="ECO:0000256" key="3">
    <source>
        <dbReference type="ARBA" id="ARBA00022679"/>
    </source>
</evidence>
<organism evidence="5 6">
    <name type="scientific">Salibacterium qingdaonense</name>
    <dbReference type="NCBI Taxonomy" id="266892"/>
    <lineage>
        <taxon>Bacteria</taxon>
        <taxon>Bacillati</taxon>
        <taxon>Bacillota</taxon>
        <taxon>Bacilli</taxon>
        <taxon>Bacillales</taxon>
        <taxon>Bacillaceae</taxon>
    </lineage>
</organism>
<dbReference type="AlphaFoldDB" id="A0A1I4QE64"/>
<dbReference type="GO" id="GO:0005829">
    <property type="term" value="C:cytosol"/>
    <property type="evidence" value="ECO:0007669"/>
    <property type="project" value="TreeGrafter"/>
</dbReference>
<dbReference type="Pfam" id="PF00588">
    <property type="entry name" value="SpoU_methylase"/>
    <property type="match status" value="1"/>
</dbReference>
<dbReference type="Gene3D" id="3.30.1330.30">
    <property type="match status" value="1"/>
</dbReference>
<name>A0A1I4QE64_9BACI</name>
<dbReference type="FunFam" id="3.40.1280.10:FF:000008">
    <property type="entry name" value="Group 3 RNA methyltransferase TrmH"/>
    <property type="match status" value="1"/>
</dbReference>
<proteinExistence type="inferred from homology"/>
<keyword evidence="3 5" id="KW-0808">Transferase</keyword>
<dbReference type="InterPro" id="IPR029064">
    <property type="entry name" value="Ribosomal_eL30-like_sf"/>
</dbReference>
<gene>
    <name evidence="5" type="ORF">SAMN04488054_1416</name>
</gene>
<dbReference type="PANTHER" id="PTHR46429">
    <property type="entry name" value="23S RRNA (GUANOSINE-2'-O-)-METHYLTRANSFERASE RLMB"/>
    <property type="match status" value="1"/>
</dbReference>
<feature type="domain" description="RNA 2-O ribose methyltransferase substrate binding" evidence="4">
    <location>
        <begin position="5"/>
        <end position="80"/>
    </location>
</feature>
<dbReference type="InterPro" id="IPR029028">
    <property type="entry name" value="Alpha/beta_knot_MTases"/>
</dbReference>
<dbReference type="NCBIfam" id="TIGR00186">
    <property type="entry name" value="rRNA_methyl_3"/>
    <property type="match status" value="1"/>
</dbReference>
<dbReference type="GO" id="GO:0006396">
    <property type="term" value="P:RNA processing"/>
    <property type="evidence" value="ECO:0007669"/>
    <property type="project" value="InterPro"/>
</dbReference>
<dbReference type="Gene3D" id="3.40.1280.10">
    <property type="match status" value="1"/>
</dbReference>
<reference evidence="5 6" key="1">
    <citation type="submission" date="2016-10" db="EMBL/GenBank/DDBJ databases">
        <authorList>
            <person name="de Groot N.N."/>
        </authorList>
    </citation>
    <scope>NUCLEOTIDE SEQUENCE [LARGE SCALE GENOMIC DNA]</scope>
    <source>
        <strain evidence="5 6">CGMCC 1.6134</strain>
    </source>
</reference>
<evidence type="ECO:0000313" key="5">
    <source>
        <dbReference type="EMBL" id="SFM38349.1"/>
    </source>
</evidence>
<sequence length="249" mass="26664">MKDEWIYGKNAVLEALRAEKPIHKIWLAEGSGKGQIRDVQKLAKEQGIVVQTVPRNKLNDLSGTTAHQGVLASVPAVSYAAVEDLFAAAETKQEKPFFVLLDEISDPHNLGAIIRTADASGAHGVIIPKRRSAGLTDTVFKSSAGAAAHVPVARVTNMARTMEELKKEGLWLAGAAGEETEDYRTLDASVPVGLVVGNEGKGMSRNVKEKCDFLLSIPMAGQVSSLNVSAAASLLMYEVYRRRSPLGSV</sequence>
<accession>A0A1I4QE64</accession>
<dbReference type="InterPro" id="IPR029026">
    <property type="entry name" value="tRNA_m1G_MTases_N"/>
</dbReference>
<dbReference type="PANTHER" id="PTHR46429:SF1">
    <property type="entry name" value="23S RRNA (GUANOSINE-2'-O-)-METHYLTRANSFERASE RLMB"/>
    <property type="match status" value="1"/>
</dbReference>
<dbReference type="InterPro" id="IPR013123">
    <property type="entry name" value="SpoU_subst-bd"/>
</dbReference>
<keyword evidence="2 5" id="KW-0489">Methyltransferase</keyword>
<dbReference type="Proteomes" id="UP000199668">
    <property type="component" value="Unassembled WGS sequence"/>
</dbReference>
<evidence type="ECO:0000313" key="6">
    <source>
        <dbReference type="Proteomes" id="UP000199668"/>
    </source>
</evidence>
<dbReference type="GO" id="GO:0032259">
    <property type="term" value="P:methylation"/>
    <property type="evidence" value="ECO:0007669"/>
    <property type="project" value="UniProtKB-KW"/>
</dbReference>
<evidence type="ECO:0000259" key="4">
    <source>
        <dbReference type="SMART" id="SM00967"/>
    </source>
</evidence>
<evidence type="ECO:0000256" key="1">
    <source>
        <dbReference type="ARBA" id="ARBA00007228"/>
    </source>
</evidence>
<dbReference type="GO" id="GO:0008173">
    <property type="term" value="F:RNA methyltransferase activity"/>
    <property type="evidence" value="ECO:0007669"/>
    <property type="project" value="InterPro"/>
</dbReference>
<dbReference type="SMART" id="SM00967">
    <property type="entry name" value="SpoU_sub_bind"/>
    <property type="match status" value="1"/>
</dbReference>
<evidence type="ECO:0000256" key="2">
    <source>
        <dbReference type="ARBA" id="ARBA00022603"/>
    </source>
</evidence>
<dbReference type="InterPro" id="IPR004441">
    <property type="entry name" value="rRNA_MeTrfase_TrmH"/>
</dbReference>
<dbReference type="InterPro" id="IPR001537">
    <property type="entry name" value="SpoU_MeTrfase"/>
</dbReference>
<dbReference type="EMBL" id="FOTY01000041">
    <property type="protein sequence ID" value="SFM38349.1"/>
    <property type="molecule type" value="Genomic_DNA"/>
</dbReference>
<dbReference type="Pfam" id="PF08032">
    <property type="entry name" value="SpoU_sub_bind"/>
    <property type="match status" value="1"/>
</dbReference>